<protein>
    <recommendedName>
        <fullName evidence="10">Phospho-N-acetylmuramoyl-pentapeptide-transferase</fullName>
    </recommendedName>
</protein>
<organism evidence="8 9">
    <name type="scientific">Platanthera zijinensis</name>
    <dbReference type="NCBI Taxonomy" id="2320716"/>
    <lineage>
        <taxon>Eukaryota</taxon>
        <taxon>Viridiplantae</taxon>
        <taxon>Streptophyta</taxon>
        <taxon>Embryophyta</taxon>
        <taxon>Tracheophyta</taxon>
        <taxon>Spermatophyta</taxon>
        <taxon>Magnoliopsida</taxon>
        <taxon>Liliopsida</taxon>
        <taxon>Asparagales</taxon>
        <taxon>Orchidaceae</taxon>
        <taxon>Orchidoideae</taxon>
        <taxon>Orchideae</taxon>
        <taxon>Orchidinae</taxon>
        <taxon>Platanthera</taxon>
    </lineage>
</organism>
<feature type="transmembrane region" description="Helical" evidence="7">
    <location>
        <begin position="486"/>
        <end position="508"/>
    </location>
</feature>
<dbReference type="PANTHER" id="PTHR22926:SF5">
    <property type="entry name" value="PHOSPHO-N-ACETYLMURAMOYL-PENTAPEPTIDE-TRANSFERASE HOMOLOG"/>
    <property type="match status" value="1"/>
</dbReference>
<dbReference type="Proteomes" id="UP001418222">
    <property type="component" value="Unassembled WGS sequence"/>
</dbReference>
<evidence type="ECO:0000256" key="3">
    <source>
        <dbReference type="ARBA" id="ARBA00022679"/>
    </source>
</evidence>
<reference evidence="8 9" key="1">
    <citation type="journal article" date="2022" name="Nat. Plants">
        <title>Genomes of leafy and leafless Platanthera orchids illuminate the evolution of mycoheterotrophy.</title>
        <authorList>
            <person name="Li M.H."/>
            <person name="Liu K.W."/>
            <person name="Li Z."/>
            <person name="Lu H.C."/>
            <person name="Ye Q.L."/>
            <person name="Zhang D."/>
            <person name="Wang J.Y."/>
            <person name="Li Y.F."/>
            <person name="Zhong Z.M."/>
            <person name="Liu X."/>
            <person name="Yu X."/>
            <person name="Liu D.K."/>
            <person name="Tu X.D."/>
            <person name="Liu B."/>
            <person name="Hao Y."/>
            <person name="Liao X.Y."/>
            <person name="Jiang Y.T."/>
            <person name="Sun W.H."/>
            <person name="Chen J."/>
            <person name="Chen Y.Q."/>
            <person name="Ai Y."/>
            <person name="Zhai J.W."/>
            <person name="Wu S.S."/>
            <person name="Zhou Z."/>
            <person name="Hsiao Y.Y."/>
            <person name="Wu W.L."/>
            <person name="Chen Y.Y."/>
            <person name="Lin Y.F."/>
            <person name="Hsu J.L."/>
            <person name="Li C.Y."/>
            <person name="Wang Z.W."/>
            <person name="Zhao X."/>
            <person name="Zhong W.Y."/>
            <person name="Ma X.K."/>
            <person name="Ma L."/>
            <person name="Huang J."/>
            <person name="Chen G.Z."/>
            <person name="Huang M.Z."/>
            <person name="Huang L."/>
            <person name="Peng D.H."/>
            <person name="Luo Y.B."/>
            <person name="Zou S.Q."/>
            <person name="Chen S.P."/>
            <person name="Lan S."/>
            <person name="Tsai W.C."/>
            <person name="Van de Peer Y."/>
            <person name="Liu Z.J."/>
        </authorList>
    </citation>
    <scope>NUCLEOTIDE SEQUENCE [LARGE SCALE GENOMIC DNA]</scope>
    <source>
        <strain evidence="8">Lor287</strain>
    </source>
</reference>
<dbReference type="PANTHER" id="PTHR22926">
    <property type="entry name" value="PHOSPHO-N-ACETYLMURAMOYL-PENTAPEPTIDE-TRANSFERASE"/>
    <property type="match status" value="1"/>
</dbReference>
<keyword evidence="5 7" id="KW-1133">Transmembrane helix</keyword>
<proteinExistence type="inferred from homology"/>
<dbReference type="EMBL" id="JBBWWQ010000010">
    <property type="protein sequence ID" value="KAK8937222.1"/>
    <property type="molecule type" value="Genomic_DNA"/>
</dbReference>
<feature type="transmembrane region" description="Helical" evidence="7">
    <location>
        <begin position="383"/>
        <end position="402"/>
    </location>
</feature>
<feature type="transmembrane region" description="Helical" evidence="7">
    <location>
        <begin position="414"/>
        <end position="442"/>
    </location>
</feature>
<comment type="caution">
    <text evidence="8">The sequence shown here is derived from an EMBL/GenBank/DDBJ whole genome shotgun (WGS) entry which is preliminary data.</text>
</comment>
<keyword evidence="9" id="KW-1185">Reference proteome</keyword>
<evidence type="ECO:0000256" key="1">
    <source>
        <dbReference type="ARBA" id="ARBA00004141"/>
    </source>
</evidence>
<keyword evidence="6 7" id="KW-0472">Membrane</keyword>
<dbReference type="InterPro" id="IPR000715">
    <property type="entry name" value="Glycosyl_transferase_4"/>
</dbReference>
<feature type="transmembrane region" description="Helical" evidence="7">
    <location>
        <begin position="327"/>
        <end position="346"/>
    </location>
</feature>
<keyword evidence="3" id="KW-0808">Transferase</keyword>
<feature type="transmembrane region" description="Helical" evidence="7">
    <location>
        <begin position="227"/>
        <end position="248"/>
    </location>
</feature>
<dbReference type="PROSITE" id="PS01348">
    <property type="entry name" value="MRAY_2"/>
    <property type="match status" value="1"/>
</dbReference>
<dbReference type="Pfam" id="PF00953">
    <property type="entry name" value="Glycos_transf_4"/>
    <property type="match status" value="1"/>
</dbReference>
<comment type="similarity">
    <text evidence="2">Belongs to the glycosyltransferase 4 family. MraY subfamily.</text>
</comment>
<feature type="transmembrane region" description="Helical" evidence="7">
    <location>
        <begin position="254"/>
        <end position="276"/>
    </location>
</feature>
<dbReference type="GO" id="GO:0071555">
    <property type="term" value="P:cell wall organization"/>
    <property type="evidence" value="ECO:0007669"/>
    <property type="project" value="TreeGrafter"/>
</dbReference>
<dbReference type="GO" id="GO:0044038">
    <property type="term" value="P:cell wall macromolecule biosynthetic process"/>
    <property type="evidence" value="ECO:0007669"/>
    <property type="project" value="TreeGrafter"/>
</dbReference>
<dbReference type="GO" id="GO:0008963">
    <property type="term" value="F:phospho-N-acetylmuramoyl-pentapeptide-transferase activity"/>
    <property type="evidence" value="ECO:0007669"/>
    <property type="project" value="InterPro"/>
</dbReference>
<keyword evidence="4 7" id="KW-0812">Transmembrane</keyword>
<evidence type="ECO:0000313" key="9">
    <source>
        <dbReference type="Proteomes" id="UP001418222"/>
    </source>
</evidence>
<evidence type="ECO:0000256" key="5">
    <source>
        <dbReference type="ARBA" id="ARBA00022989"/>
    </source>
</evidence>
<name>A0AAP0BG46_9ASPA</name>
<accession>A0AAP0BG46</accession>
<evidence type="ECO:0000256" key="6">
    <source>
        <dbReference type="ARBA" id="ARBA00023136"/>
    </source>
</evidence>
<dbReference type="InterPro" id="IPR018480">
    <property type="entry name" value="PNAcMuramoyl-5peptid_Trfase_CS"/>
</dbReference>
<dbReference type="NCBIfam" id="TIGR00445">
    <property type="entry name" value="mraY"/>
    <property type="match status" value="1"/>
</dbReference>
<evidence type="ECO:0000256" key="2">
    <source>
        <dbReference type="ARBA" id="ARBA00005583"/>
    </source>
</evidence>
<sequence length="510" mass="54578">MYCTGTNLRLLTFRQPPRSSSPSASSSPAATIAFSKYTISIKSFASQPLPLSRYNIPFNVIESCRGNPATLLCFKTFVAKNESAAALSTVLEESDGISAGKRICGSVGDGDSNALVNLKGLREKSVTSIYAGPQHILNNIRRRTRISGGVLMNAGLITSLVLFLLAFDWFSWRIVKIQLETFYFLRPFLISAALSAFAGWLYIPIVDNMKIHQIIREEGPKTHSSKRGTPTMGGLFFVPIGIVVASHMTNYNSLPVFGSILATLAFAGVGLIDDLLSCIKSHNYGLPGWIKLILQAAVGLWFSFWLGSTNISTANMKLSVLLPQPFGPVYLGSSFLALTAFCFTAMGNGVNLTDGLDGLAGGIAAWAFIGMSVAVLAVSPDLAVFGASMAGACVGFLFHNRYKASIFMGDTGSLGLGGALAAMASCTGMFLPLFICSLLFVMEVLSVIVQVFSVQVTKRLYGVSQRVFRMAPIHHHFELCGFKEPVIVASAYFISCILALIAGCIGVLSA</sequence>
<evidence type="ECO:0008006" key="10">
    <source>
        <dbReference type="Google" id="ProtNLM"/>
    </source>
</evidence>
<gene>
    <name evidence="8" type="ORF">KSP39_PZI012381</name>
</gene>
<dbReference type="AlphaFoldDB" id="A0AAP0BG46"/>
<dbReference type="HAMAP" id="MF_00038">
    <property type="entry name" value="MraY"/>
    <property type="match status" value="1"/>
</dbReference>
<dbReference type="InterPro" id="IPR003524">
    <property type="entry name" value="PNAcMuramoyl-5peptid_Trfase"/>
</dbReference>
<evidence type="ECO:0000313" key="8">
    <source>
        <dbReference type="EMBL" id="KAK8937222.1"/>
    </source>
</evidence>
<dbReference type="Pfam" id="PF10555">
    <property type="entry name" value="MraY_sig1"/>
    <property type="match status" value="1"/>
</dbReference>
<dbReference type="CDD" id="cd06852">
    <property type="entry name" value="GT_MraY"/>
    <property type="match status" value="1"/>
</dbReference>
<dbReference type="PROSITE" id="PS01347">
    <property type="entry name" value="MRAY_1"/>
    <property type="match status" value="1"/>
</dbReference>
<dbReference type="GO" id="GO:0005886">
    <property type="term" value="C:plasma membrane"/>
    <property type="evidence" value="ECO:0007669"/>
    <property type="project" value="TreeGrafter"/>
</dbReference>
<feature type="transmembrane region" description="Helical" evidence="7">
    <location>
        <begin position="288"/>
        <end position="307"/>
    </location>
</feature>
<evidence type="ECO:0000256" key="7">
    <source>
        <dbReference type="SAM" id="Phobius"/>
    </source>
</evidence>
<evidence type="ECO:0000256" key="4">
    <source>
        <dbReference type="ARBA" id="ARBA00022692"/>
    </source>
</evidence>
<feature type="transmembrane region" description="Helical" evidence="7">
    <location>
        <begin position="150"/>
        <end position="172"/>
    </location>
</feature>
<feature type="transmembrane region" description="Helical" evidence="7">
    <location>
        <begin position="184"/>
        <end position="206"/>
    </location>
</feature>
<feature type="transmembrane region" description="Helical" evidence="7">
    <location>
        <begin position="358"/>
        <end position="377"/>
    </location>
</feature>
<comment type="subcellular location">
    <subcellularLocation>
        <location evidence="1">Membrane</location>
        <topology evidence="1">Multi-pass membrane protein</topology>
    </subcellularLocation>
</comment>